<dbReference type="GO" id="GO:0016020">
    <property type="term" value="C:membrane"/>
    <property type="evidence" value="ECO:0007669"/>
    <property type="project" value="UniProtKB-SubCell"/>
</dbReference>
<keyword evidence="4 6" id="KW-1133">Transmembrane helix</keyword>
<reference evidence="8" key="1">
    <citation type="journal article" date="2021" name="Microbiol. Resour. Announc.">
        <title>LGAAP: Leishmaniinae Genome Assembly and Annotation Pipeline.</title>
        <authorList>
            <person name="Almutairi H."/>
            <person name="Urbaniak M.D."/>
            <person name="Bates M.D."/>
            <person name="Jariyapan N."/>
            <person name="Kwakye-Nuako G."/>
            <person name="Thomaz-Soccol V."/>
            <person name="Al-Salem W.S."/>
            <person name="Dillon R.J."/>
            <person name="Bates P.A."/>
            <person name="Gatherer D."/>
        </authorList>
    </citation>
    <scope>NUCLEOTIDE SEQUENCE [LARGE SCALE GENOMIC DNA]</scope>
</reference>
<dbReference type="RefSeq" id="XP_067059211.1">
    <property type="nucleotide sequence ID" value="XM_067203520.1"/>
</dbReference>
<dbReference type="PANTHER" id="PTHR23504:SF15">
    <property type="entry name" value="MAJOR FACILITATOR SUPERFAMILY (MFS) PROFILE DOMAIN-CONTAINING PROTEIN"/>
    <property type="match status" value="1"/>
</dbReference>
<dbReference type="InterPro" id="IPR036259">
    <property type="entry name" value="MFS_trans_sf"/>
</dbReference>
<comment type="caution">
    <text evidence="7">The sequence shown here is derived from an EMBL/GenBank/DDBJ whole genome shotgun (WGS) entry which is preliminary data.</text>
</comment>
<evidence type="ECO:0000256" key="2">
    <source>
        <dbReference type="ARBA" id="ARBA00022448"/>
    </source>
</evidence>
<dbReference type="PANTHER" id="PTHR23504">
    <property type="entry name" value="MAJOR FACILITATOR SUPERFAMILY DOMAIN-CONTAINING PROTEIN 10"/>
    <property type="match status" value="1"/>
</dbReference>
<accession>A0A836G1Y5</accession>
<evidence type="ECO:0000256" key="6">
    <source>
        <dbReference type="SAM" id="Phobius"/>
    </source>
</evidence>
<keyword evidence="8" id="KW-1185">Reference proteome</keyword>
<evidence type="ECO:0000256" key="4">
    <source>
        <dbReference type="ARBA" id="ARBA00022989"/>
    </source>
</evidence>
<dbReference type="GeneID" id="92357454"/>
<dbReference type="SMR" id="A0A836G1Y5"/>
<keyword evidence="3 6" id="KW-0812">Transmembrane</keyword>
<proteinExistence type="predicted"/>
<gene>
    <name evidence="7" type="ORF">LSCM4_01468</name>
</gene>
<sequence length="118" mass="13386">MLRLIEAVCRLCPRRLPECTPSGRQETFLARKLACRWPGTAPVEKKINKARENLSDKYGRRFPLISGLFTSGLMMLGFGLSTTVRMCAFFRFMHGLFNGNVTVAKTMMADITARTNFF</sequence>
<keyword evidence="5 6" id="KW-0472">Membrane</keyword>
<dbReference type="Gene3D" id="1.20.1720.10">
    <property type="entry name" value="Multidrug resistance protein D"/>
    <property type="match status" value="1"/>
</dbReference>
<keyword evidence="2" id="KW-0813">Transport</keyword>
<feature type="transmembrane region" description="Helical" evidence="6">
    <location>
        <begin position="62"/>
        <end position="84"/>
    </location>
</feature>
<evidence type="ECO:0000313" key="8">
    <source>
        <dbReference type="Proteomes" id="UP000674143"/>
    </source>
</evidence>
<protein>
    <submittedName>
        <fullName evidence="7">Uncharacterized protein</fullName>
    </submittedName>
</protein>
<dbReference type="AlphaFoldDB" id="A0A836G1Y5"/>
<reference evidence="8" key="2">
    <citation type="journal article" date="2021" name="Sci. Data">
        <title>Chromosome-scale genome sequencing, assembly and annotation of six genomes from subfamily Leishmaniinae.</title>
        <authorList>
            <person name="Almutairi H."/>
            <person name="Urbaniak M.D."/>
            <person name="Bates M.D."/>
            <person name="Jariyapan N."/>
            <person name="Kwakye-Nuako G."/>
            <person name="Thomaz Soccol V."/>
            <person name="Al-Salem W.S."/>
            <person name="Dillon R.J."/>
            <person name="Bates P.A."/>
            <person name="Gatherer D."/>
        </authorList>
    </citation>
    <scope>NUCLEOTIDE SEQUENCE [LARGE SCALE GENOMIC DNA]</scope>
</reference>
<organism evidence="7 8">
    <name type="scientific">Leishmania orientalis</name>
    <dbReference type="NCBI Taxonomy" id="2249476"/>
    <lineage>
        <taxon>Eukaryota</taxon>
        <taxon>Discoba</taxon>
        <taxon>Euglenozoa</taxon>
        <taxon>Kinetoplastea</taxon>
        <taxon>Metakinetoplastina</taxon>
        <taxon>Trypanosomatida</taxon>
        <taxon>Trypanosomatidae</taxon>
        <taxon>Leishmaniinae</taxon>
        <taxon>Leishmania</taxon>
    </lineage>
</organism>
<dbReference type="Proteomes" id="UP000674143">
    <property type="component" value="Unassembled WGS sequence"/>
</dbReference>
<comment type="subcellular location">
    <subcellularLocation>
        <location evidence="1">Membrane</location>
        <topology evidence="1">Multi-pass membrane protein</topology>
    </subcellularLocation>
</comment>
<dbReference type="SUPFAM" id="SSF103473">
    <property type="entry name" value="MFS general substrate transporter"/>
    <property type="match status" value="1"/>
</dbReference>
<dbReference type="KEGG" id="loi:92357454"/>
<name>A0A836G1Y5_9TRYP</name>
<dbReference type="EMBL" id="JAFHLR010000035">
    <property type="protein sequence ID" value="KAG5466321.1"/>
    <property type="molecule type" value="Genomic_DNA"/>
</dbReference>
<evidence type="ECO:0000313" key="7">
    <source>
        <dbReference type="EMBL" id="KAG5466321.1"/>
    </source>
</evidence>
<evidence type="ECO:0000256" key="5">
    <source>
        <dbReference type="ARBA" id="ARBA00023136"/>
    </source>
</evidence>
<evidence type="ECO:0000256" key="1">
    <source>
        <dbReference type="ARBA" id="ARBA00004141"/>
    </source>
</evidence>
<evidence type="ECO:0000256" key="3">
    <source>
        <dbReference type="ARBA" id="ARBA00022692"/>
    </source>
</evidence>